<organism evidence="4">
    <name type="scientific">Ruditapes philippinarum</name>
    <name type="common">Japanese carpet shell</name>
    <name type="synonym">Venerupis philippinarum</name>
    <dbReference type="NCBI Taxonomy" id="129788"/>
    <lineage>
        <taxon>Eukaryota</taxon>
        <taxon>Metazoa</taxon>
        <taxon>Spiralia</taxon>
        <taxon>Lophotrochozoa</taxon>
        <taxon>Mollusca</taxon>
        <taxon>Bivalvia</taxon>
        <taxon>Autobranchia</taxon>
        <taxon>Heteroconchia</taxon>
        <taxon>Euheterodonta</taxon>
        <taxon>Imparidentia</taxon>
        <taxon>Neoheterodontei</taxon>
        <taxon>Venerida</taxon>
        <taxon>Veneroidea</taxon>
        <taxon>Veneridae</taxon>
        <taxon>Ruditapes</taxon>
    </lineage>
</organism>
<protein>
    <submittedName>
        <fullName evidence="4">Perlucin-like protein isoform C</fullName>
    </submittedName>
</protein>
<proteinExistence type="evidence at transcript level"/>
<dbReference type="InterPro" id="IPR001304">
    <property type="entry name" value="C-type_lectin-like"/>
</dbReference>
<evidence type="ECO:0000259" key="3">
    <source>
        <dbReference type="PROSITE" id="PS50041"/>
    </source>
</evidence>
<feature type="signal peptide" evidence="2">
    <location>
        <begin position="1"/>
        <end position="18"/>
    </location>
</feature>
<dbReference type="EMBL" id="GQ384409">
    <property type="protein sequence ID" value="ACU83233.1"/>
    <property type="molecule type" value="mRNA"/>
</dbReference>
<dbReference type="CDD" id="cd00037">
    <property type="entry name" value="CLECT"/>
    <property type="match status" value="1"/>
</dbReference>
<evidence type="ECO:0000256" key="2">
    <source>
        <dbReference type="SAM" id="SignalP"/>
    </source>
</evidence>
<keyword evidence="2" id="KW-0732">Signal</keyword>
<accession>C8CBN6</accession>
<dbReference type="SMR" id="C8CBN6"/>
<name>C8CBN6_RUDPH</name>
<dbReference type="SUPFAM" id="SSF56436">
    <property type="entry name" value="C-type lectin-like"/>
    <property type="match status" value="1"/>
</dbReference>
<dbReference type="InterPro" id="IPR050111">
    <property type="entry name" value="C-type_lectin/snaclec_domain"/>
</dbReference>
<dbReference type="AlphaFoldDB" id="C8CBN6"/>
<dbReference type="Pfam" id="PF00059">
    <property type="entry name" value="Lectin_C"/>
    <property type="match status" value="1"/>
</dbReference>
<evidence type="ECO:0000256" key="1">
    <source>
        <dbReference type="SAM" id="Coils"/>
    </source>
</evidence>
<feature type="coiled-coil region" evidence="1">
    <location>
        <begin position="47"/>
        <end position="74"/>
    </location>
</feature>
<dbReference type="InterPro" id="IPR016187">
    <property type="entry name" value="CTDL_fold"/>
</dbReference>
<dbReference type="Gene3D" id="3.10.100.10">
    <property type="entry name" value="Mannose-Binding Protein A, subunit A"/>
    <property type="match status" value="1"/>
</dbReference>
<dbReference type="SMART" id="SM00034">
    <property type="entry name" value="CLECT"/>
    <property type="match status" value="1"/>
</dbReference>
<sequence>MNSGIILLFLQFFSMTDGHIIIYGTGGDSQRPVVKWDGESGNLELEIEDVKEDVVSINKQIGLLKNRVDNLETRKGHLASSRTPCLDGWMAYGGSCYYFCSNEVNYARADQYCKSLRAHLVHVDSHNENIFLKKFMQNHSYSRRHYWIGMTDIETENVWMLPGENKTTSFFDWANSREPSCTRTENCARFAQEHNYKWGDISCTSTARPVCEENRKGE</sequence>
<dbReference type="InterPro" id="IPR016186">
    <property type="entry name" value="C-type_lectin-like/link_sf"/>
</dbReference>
<reference evidence="4" key="1">
    <citation type="submission" date="2009-07" db="EMBL/GenBank/DDBJ databases">
        <title>Molecular cloning and characterization of a perlucin-like protein from Venerupis philippinarum.</title>
        <authorList>
            <person name="Zhao J."/>
            <person name="Li C."/>
        </authorList>
    </citation>
    <scope>NUCLEOTIDE SEQUENCE</scope>
</reference>
<dbReference type="PANTHER" id="PTHR22803">
    <property type="entry name" value="MANNOSE, PHOSPHOLIPASE, LECTIN RECEPTOR RELATED"/>
    <property type="match status" value="1"/>
</dbReference>
<evidence type="ECO:0000313" key="4">
    <source>
        <dbReference type="EMBL" id="ACU83233.1"/>
    </source>
</evidence>
<feature type="domain" description="C-type lectin" evidence="3">
    <location>
        <begin position="92"/>
        <end position="212"/>
    </location>
</feature>
<feature type="chain" id="PRO_5002987967" evidence="2">
    <location>
        <begin position="19"/>
        <end position="218"/>
    </location>
</feature>
<dbReference type="PROSITE" id="PS50041">
    <property type="entry name" value="C_TYPE_LECTIN_2"/>
    <property type="match status" value="1"/>
</dbReference>
<keyword evidence="1" id="KW-0175">Coiled coil</keyword>